<feature type="transmembrane region" description="Helical" evidence="12">
    <location>
        <begin position="266"/>
        <end position="284"/>
    </location>
</feature>
<feature type="transmembrane region" description="Helical" evidence="12">
    <location>
        <begin position="155"/>
        <end position="176"/>
    </location>
</feature>
<dbReference type="PROSITE" id="PS50283">
    <property type="entry name" value="NA_SOLUT_SYMP_3"/>
    <property type="match status" value="1"/>
</dbReference>
<evidence type="ECO:0008006" key="15">
    <source>
        <dbReference type="Google" id="ProtNLM"/>
    </source>
</evidence>
<keyword evidence="5 12" id="KW-0812">Transmembrane</keyword>
<evidence type="ECO:0000256" key="5">
    <source>
        <dbReference type="ARBA" id="ARBA00022692"/>
    </source>
</evidence>
<sequence length="453" mass="49757">MGSAASPEQTCAIPGHPTEPVFDGDYSFNTGIIKSLVAADYLVLVAALCGPFLIGLYQAWENRKSVTIEQFLLAYRSMTPVPVGCSICACFTSAITMLGMAAETYDQSTMFIWVVVGLVMAAAASAHIYHPVFYRLGLITSFEYLELRFSKSVRTVAATMFMLQMLVYISIVLYAPTAALQKVTGFPLWGALISTSVVCIIVTAFAGMRGIVWADVYYVVLMFLSLLVVLFRAVQVVGGWEQLWASNVRSHRVLFDEYRLHFKVRHSVWSVVLGGFFTFSSSLAGNQPIVQKIVSCYSLRDGQIAVYVSITLSISLSLLSCLLGLYMGAFYENCDPMQVDLVENSNQLLPLFATDILSASYGMVGLFIAGLFSGSLSTISSALSAASVSIIKDFIQDRPDCQISEGKARCMAQPIGEWAVRMLRYGFISGMLLKNVLIPFRQVNDLQEWCVTV</sequence>
<keyword evidence="3" id="KW-0813">Transport</keyword>
<dbReference type="InterPro" id="IPR051163">
    <property type="entry name" value="Sodium:Solute_Symporter_SSF"/>
</dbReference>
<feature type="transmembrane region" description="Helical" evidence="12">
    <location>
        <begin position="81"/>
        <end position="99"/>
    </location>
</feature>
<proteinExistence type="inferred from homology"/>
<evidence type="ECO:0000256" key="1">
    <source>
        <dbReference type="ARBA" id="ARBA00004651"/>
    </source>
</evidence>
<dbReference type="Gene3D" id="1.20.1730.10">
    <property type="entry name" value="Sodium/glucose cotransporter"/>
    <property type="match status" value="1"/>
</dbReference>
<dbReference type="Pfam" id="PF00474">
    <property type="entry name" value="SSF"/>
    <property type="match status" value="1"/>
</dbReference>
<feature type="transmembrane region" description="Helical" evidence="12">
    <location>
        <begin position="188"/>
        <end position="208"/>
    </location>
</feature>
<evidence type="ECO:0000313" key="14">
    <source>
        <dbReference type="Proteomes" id="UP001283361"/>
    </source>
</evidence>
<evidence type="ECO:0000256" key="10">
    <source>
        <dbReference type="ARBA" id="ARBA00023201"/>
    </source>
</evidence>
<dbReference type="PANTHER" id="PTHR42985:SF40">
    <property type="entry name" value="LD47995P-RELATED"/>
    <property type="match status" value="1"/>
</dbReference>
<dbReference type="GO" id="GO:0006814">
    <property type="term" value="P:sodium ion transport"/>
    <property type="evidence" value="ECO:0007669"/>
    <property type="project" value="UniProtKB-KW"/>
</dbReference>
<evidence type="ECO:0000256" key="3">
    <source>
        <dbReference type="ARBA" id="ARBA00022448"/>
    </source>
</evidence>
<gene>
    <name evidence="13" type="ORF">RRG08_022563</name>
</gene>
<comment type="subcellular location">
    <subcellularLocation>
        <location evidence="1">Cell membrane</location>
        <topology evidence="1">Multi-pass membrane protein</topology>
    </subcellularLocation>
</comment>
<evidence type="ECO:0000313" key="13">
    <source>
        <dbReference type="EMBL" id="KAK3761159.1"/>
    </source>
</evidence>
<keyword evidence="7" id="KW-0915">Sodium</keyword>
<dbReference type="AlphaFoldDB" id="A0AAE1D895"/>
<name>A0AAE1D895_9GAST</name>
<dbReference type="InterPro" id="IPR038377">
    <property type="entry name" value="Na/Glc_symporter_sf"/>
</dbReference>
<organism evidence="13 14">
    <name type="scientific">Elysia crispata</name>
    <name type="common">lettuce slug</name>
    <dbReference type="NCBI Taxonomy" id="231223"/>
    <lineage>
        <taxon>Eukaryota</taxon>
        <taxon>Metazoa</taxon>
        <taxon>Spiralia</taxon>
        <taxon>Lophotrochozoa</taxon>
        <taxon>Mollusca</taxon>
        <taxon>Gastropoda</taxon>
        <taxon>Heterobranchia</taxon>
        <taxon>Euthyneura</taxon>
        <taxon>Panpulmonata</taxon>
        <taxon>Sacoglossa</taxon>
        <taxon>Placobranchoidea</taxon>
        <taxon>Plakobranchidae</taxon>
        <taxon>Elysia</taxon>
    </lineage>
</organism>
<keyword evidence="6 12" id="KW-1133">Transmembrane helix</keyword>
<feature type="transmembrane region" description="Helical" evidence="12">
    <location>
        <begin position="111"/>
        <end position="134"/>
    </location>
</feature>
<evidence type="ECO:0000256" key="6">
    <source>
        <dbReference type="ARBA" id="ARBA00022989"/>
    </source>
</evidence>
<accession>A0AAE1D895</accession>
<dbReference type="Proteomes" id="UP001283361">
    <property type="component" value="Unassembled WGS sequence"/>
</dbReference>
<dbReference type="GO" id="GO:0005886">
    <property type="term" value="C:plasma membrane"/>
    <property type="evidence" value="ECO:0007669"/>
    <property type="project" value="UniProtKB-SubCell"/>
</dbReference>
<evidence type="ECO:0000256" key="4">
    <source>
        <dbReference type="ARBA" id="ARBA00022475"/>
    </source>
</evidence>
<feature type="transmembrane region" description="Helical" evidence="12">
    <location>
        <begin position="304"/>
        <end position="328"/>
    </location>
</feature>
<evidence type="ECO:0000256" key="12">
    <source>
        <dbReference type="SAM" id="Phobius"/>
    </source>
</evidence>
<feature type="transmembrane region" description="Helical" evidence="12">
    <location>
        <begin position="41"/>
        <end position="60"/>
    </location>
</feature>
<dbReference type="EMBL" id="JAWDGP010004927">
    <property type="protein sequence ID" value="KAK3761159.1"/>
    <property type="molecule type" value="Genomic_DNA"/>
</dbReference>
<evidence type="ECO:0000256" key="11">
    <source>
        <dbReference type="RuleBase" id="RU362091"/>
    </source>
</evidence>
<evidence type="ECO:0000256" key="2">
    <source>
        <dbReference type="ARBA" id="ARBA00006434"/>
    </source>
</evidence>
<dbReference type="PANTHER" id="PTHR42985">
    <property type="entry name" value="SODIUM-COUPLED MONOCARBOXYLATE TRANSPORTER"/>
    <property type="match status" value="1"/>
</dbReference>
<keyword evidence="14" id="KW-1185">Reference proteome</keyword>
<keyword evidence="9 12" id="KW-0472">Membrane</keyword>
<keyword evidence="8" id="KW-0406">Ion transport</keyword>
<dbReference type="InterPro" id="IPR001734">
    <property type="entry name" value="Na/solute_symporter"/>
</dbReference>
<evidence type="ECO:0000256" key="9">
    <source>
        <dbReference type="ARBA" id="ARBA00023136"/>
    </source>
</evidence>
<comment type="similarity">
    <text evidence="2 11">Belongs to the sodium:solute symporter (SSF) (TC 2.A.21) family.</text>
</comment>
<dbReference type="NCBIfam" id="TIGR00813">
    <property type="entry name" value="sss"/>
    <property type="match status" value="1"/>
</dbReference>
<protein>
    <recommendedName>
        <fullName evidence="15">Sodium-dependent multivitamin transporter</fullName>
    </recommendedName>
</protein>
<feature type="transmembrane region" description="Helical" evidence="12">
    <location>
        <begin position="215"/>
        <end position="234"/>
    </location>
</feature>
<evidence type="ECO:0000256" key="8">
    <source>
        <dbReference type="ARBA" id="ARBA00023065"/>
    </source>
</evidence>
<evidence type="ECO:0000256" key="7">
    <source>
        <dbReference type="ARBA" id="ARBA00023053"/>
    </source>
</evidence>
<keyword evidence="4" id="KW-1003">Cell membrane</keyword>
<reference evidence="13" key="1">
    <citation type="journal article" date="2023" name="G3 (Bethesda)">
        <title>A reference genome for the long-term kleptoplast-retaining sea slug Elysia crispata morphotype clarki.</title>
        <authorList>
            <person name="Eastman K.E."/>
            <person name="Pendleton A.L."/>
            <person name="Shaikh M.A."/>
            <person name="Suttiyut T."/>
            <person name="Ogas R."/>
            <person name="Tomko P."/>
            <person name="Gavelis G."/>
            <person name="Widhalm J.R."/>
            <person name="Wisecaver J.H."/>
        </authorList>
    </citation>
    <scope>NUCLEOTIDE SEQUENCE</scope>
    <source>
        <strain evidence="13">ECLA1</strain>
    </source>
</reference>
<comment type="caution">
    <text evidence="13">The sequence shown here is derived from an EMBL/GenBank/DDBJ whole genome shotgun (WGS) entry which is preliminary data.</text>
</comment>
<keyword evidence="10" id="KW-0739">Sodium transport</keyword>
<dbReference type="GO" id="GO:0015293">
    <property type="term" value="F:symporter activity"/>
    <property type="evidence" value="ECO:0007669"/>
    <property type="project" value="TreeGrafter"/>
</dbReference>
<feature type="transmembrane region" description="Helical" evidence="12">
    <location>
        <begin position="348"/>
        <end position="372"/>
    </location>
</feature>